<sequence>VLRESEEGGHALRPARPARGVRLARLPPAVPRQEGRAAVPGEQRRADPRLLRREHHAPPGVPPVPEVVPRGRQGDEGGLPDRRAPRPGARGHRPRLRAAYRVRQEERRGGDGRYARHQPEGERLRHAGLVSRSRSQLVFLRPPPLSSSQRPPGSRSVALAARGRGRG</sequence>
<feature type="compositionally biased region" description="Basic and acidic residues" evidence="1">
    <location>
        <begin position="72"/>
        <end position="84"/>
    </location>
</feature>
<feature type="compositionally biased region" description="Basic and acidic residues" evidence="1">
    <location>
        <begin position="102"/>
        <end position="125"/>
    </location>
</feature>
<comment type="caution">
    <text evidence="2">The sequence shown here is derived from an EMBL/GenBank/DDBJ whole genome shotgun (WGS) entry which is preliminary data.</text>
</comment>
<feature type="compositionally biased region" description="Basic and acidic residues" evidence="1">
    <location>
        <begin position="42"/>
        <end position="51"/>
    </location>
</feature>
<evidence type="ECO:0000313" key="2">
    <source>
        <dbReference type="EMBL" id="CAK0811459.1"/>
    </source>
</evidence>
<proteinExistence type="predicted"/>
<evidence type="ECO:0000256" key="1">
    <source>
        <dbReference type="SAM" id="MobiDB-lite"/>
    </source>
</evidence>
<reference evidence="2" key="1">
    <citation type="submission" date="2023-10" db="EMBL/GenBank/DDBJ databases">
        <authorList>
            <person name="Chen Y."/>
            <person name="Shah S."/>
            <person name="Dougan E. K."/>
            <person name="Thang M."/>
            <person name="Chan C."/>
        </authorList>
    </citation>
    <scope>NUCLEOTIDE SEQUENCE [LARGE SCALE GENOMIC DNA]</scope>
</reference>
<feature type="compositionally biased region" description="Basic and acidic residues" evidence="1">
    <location>
        <begin position="1"/>
        <end position="10"/>
    </location>
</feature>
<feature type="compositionally biased region" description="Basic residues" evidence="1">
    <location>
        <begin position="89"/>
        <end position="100"/>
    </location>
</feature>
<feature type="non-terminal residue" evidence="2">
    <location>
        <position position="1"/>
    </location>
</feature>
<dbReference type="Proteomes" id="UP001189429">
    <property type="component" value="Unassembled WGS sequence"/>
</dbReference>
<protein>
    <submittedName>
        <fullName evidence="2">Uncharacterized protein</fullName>
    </submittedName>
</protein>
<organism evidence="2 3">
    <name type="scientific">Prorocentrum cordatum</name>
    <dbReference type="NCBI Taxonomy" id="2364126"/>
    <lineage>
        <taxon>Eukaryota</taxon>
        <taxon>Sar</taxon>
        <taxon>Alveolata</taxon>
        <taxon>Dinophyceae</taxon>
        <taxon>Prorocentrales</taxon>
        <taxon>Prorocentraceae</taxon>
        <taxon>Prorocentrum</taxon>
    </lineage>
</organism>
<accession>A0ABN9QYI2</accession>
<evidence type="ECO:0000313" key="3">
    <source>
        <dbReference type="Proteomes" id="UP001189429"/>
    </source>
</evidence>
<keyword evidence="3" id="KW-1185">Reference proteome</keyword>
<feature type="region of interest" description="Disordered" evidence="1">
    <location>
        <begin position="1"/>
        <end position="167"/>
    </location>
</feature>
<dbReference type="EMBL" id="CAUYUJ010004900">
    <property type="protein sequence ID" value="CAK0811459.1"/>
    <property type="molecule type" value="Genomic_DNA"/>
</dbReference>
<name>A0ABN9QYI2_9DINO</name>
<gene>
    <name evidence="2" type="ORF">PCOR1329_LOCUS16076</name>
</gene>
<feature type="compositionally biased region" description="Low complexity" evidence="1">
    <location>
        <begin position="146"/>
        <end position="156"/>
    </location>
</feature>